<feature type="compositionally biased region" description="Basic and acidic residues" evidence="11">
    <location>
        <begin position="175"/>
        <end position="189"/>
    </location>
</feature>
<feature type="region of interest" description="Disordered" evidence="11">
    <location>
        <begin position="147"/>
        <end position="189"/>
    </location>
</feature>
<dbReference type="AlphaFoldDB" id="A0A8H7PTJ1"/>
<evidence type="ECO:0000256" key="8">
    <source>
        <dbReference type="ARBA" id="ARBA00023242"/>
    </source>
</evidence>
<dbReference type="EMBL" id="JAEPRA010000010">
    <property type="protein sequence ID" value="KAG2179563.1"/>
    <property type="molecule type" value="Genomic_DNA"/>
</dbReference>
<reference evidence="12" key="1">
    <citation type="submission" date="2020-12" db="EMBL/GenBank/DDBJ databases">
        <title>Metabolic potential, ecology and presence of endohyphal bacteria is reflected in genomic diversity of Mucoromycotina.</title>
        <authorList>
            <person name="Muszewska A."/>
            <person name="Okrasinska A."/>
            <person name="Steczkiewicz K."/>
            <person name="Drgas O."/>
            <person name="Orlowska M."/>
            <person name="Perlinska-Lenart U."/>
            <person name="Aleksandrzak-Piekarczyk T."/>
            <person name="Szatraj K."/>
            <person name="Zielenkiewicz U."/>
            <person name="Pilsyk S."/>
            <person name="Malc E."/>
            <person name="Mieczkowski P."/>
            <person name="Kruszewska J.S."/>
            <person name="Biernat P."/>
            <person name="Pawlowska J."/>
        </authorList>
    </citation>
    <scope>NUCLEOTIDE SEQUENCE</scope>
    <source>
        <strain evidence="12">WA0000051536</strain>
    </source>
</reference>
<feature type="compositionally biased region" description="Acidic residues" evidence="11">
    <location>
        <begin position="1"/>
        <end position="16"/>
    </location>
</feature>
<keyword evidence="4" id="KW-0509">mRNA transport</keyword>
<dbReference type="PANTHER" id="PTHR12960:SF0">
    <property type="entry name" value="MRNA EXPORT FACTOR GLE1"/>
    <property type="match status" value="1"/>
</dbReference>
<keyword evidence="8" id="KW-0539">Nucleus</keyword>
<evidence type="ECO:0000256" key="6">
    <source>
        <dbReference type="ARBA" id="ARBA00023010"/>
    </source>
</evidence>
<feature type="region of interest" description="Disordered" evidence="11">
    <location>
        <begin position="1"/>
        <end position="32"/>
    </location>
</feature>
<evidence type="ECO:0000256" key="5">
    <source>
        <dbReference type="ARBA" id="ARBA00022927"/>
    </source>
</evidence>
<keyword evidence="5" id="KW-0653">Protein transport</keyword>
<feature type="compositionally biased region" description="Basic and acidic residues" evidence="11">
    <location>
        <begin position="147"/>
        <end position="167"/>
    </location>
</feature>
<dbReference type="GO" id="GO:0005543">
    <property type="term" value="F:phospholipid binding"/>
    <property type="evidence" value="ECO:0007669"/>
    <property type="project" value="TreeGrafter"/>
</dbReference>
<evidence type="ECO:0000313" key="13">
    <source>
        <dbReference type="Proteomes" id="UP000612746"/>
    </source>
</evidence>
<dbReference type="GO" id="GO:0016973">
    <property type="term" value="P:poly(A)+ mRNA export from nucleus"/>
    <property type="evidence" value="ECO:0007669"/>
    <property type="project" value="InterPro"/>
</dbReference>
<dbReference type="GO" id="GO:0000822">
    <property type="term" value="F:inositol hexakisphosphate binding"/>
    <property type="evidence" value="ECO:0007669"/>
    <property type="project" value="TreeGrafter"/>
</dbReference>
<dbReference type="OrthoDB" id="420884at2759"/>
<dbReference type="Pfam" id="PF07817">
    <property type="entry name" value="GLE1"/>
    <property type="match status" value="1"/>
</dbReference>
<gene>
    <name evidence="12" type="ORF">INT44_006410</name>
</gene>
<name>A0A8H7PTJ1_9FUNG</name>
<evidence type="ECO:0000256" key="3">
    <source>
        <dbReference type="ARBA" id="ARBA00022448"/>
    </source>
</evidence>
<protein>
    <recommendedName>
        <fullName evidence="9">mRNA export factor GLE1</fullName>
    </recommendedName>
    <alternativeName>
        <fullName evidence="10">Nucleoporin GLE1</fullName>
    </alternativeName>
</protein>
<keyword evidence="13" id="KW-1185">Reference proteome</keyword>
<keyword evidence="6" id="KW-0811">Translocation</keyword>
<keyword evidence="3" id="KW-0813">Transport</keyword>
<proteinExistence type="inferred from homology"/>
<comment type="subcellular location">
    <subcellularLocation>
        <location evidence="1">Nucleus</location>
        <location evidence="1">Nuclear pore complex</location>
    </subcellularLocation>
</comment>
<dbReference type="InterPro" id="IPR012476">
    <property type="entry name" value="GLE1"/>
</dbReference>
<evidence type="ECO:0000313" key="12">
    <source>
        <dbReference type="EMBL" id="KAG2179563.1"/>
    </source>
</evidence>
<feature type="compositionally biased region" description="Basic and acidic residues" evidence="11">
    <location>
        <begin position="17"/>
        <end position="30"/>
    </location>
</feature>
<keyword evidence="7" id="KW-0906">Nuclear pore complex</keyword>
<evidence type="ECO:0000256" key="7">
    <source>
        <dbReference type="ARBA" id="ARBA00023132"/>
    </source>
</evidence>
<evidence type="ECO:0000256" key="11">
    <source>
        <dbReference type="SAM" id="MobiDB-lite"/>
    </source>
</evidence>
<evidence type="ECO:0000256" key="1">
    <source>
        <dbReference type="ARBA" id="ARBA00004567"/>
    </source>
</evidence>
<evidence type="ECO:0000256" key="2">
    <source>
        <dbReference type="ARBA" id="ARBA00011056"/>
    </source>
</evidence>
<comment type="caution">
    <text evidence="12">The sequence shown here is derived from an EMBL/GenBank/DDBJ whole genome shotgun (WGS) entry which is preliminary data.</text>
</comment>
<dbReference type="InterPro" id="IPR038506">
    <property type="entry name" value="GLE1-like_sf"/>
</dbReference>
<dbReference type="GO" id="GO:0015031">
    <property type="term" value="P:protein transport"/>
    <property type="evidence" value="ECO:0007669"/>
    <property type="project" value="UniProtKB-KW"/>
</dbReference>
<dbReference type="Gene3D" id="1.25.40.510">
    <property type="entry name" value="GLE1-like"/>
    <property type="match status" value="1"/>
</dbReference>
<evidence type="ECO:0000256" key="9">
    <source>
        <dbReference type="ARBA" id="ARBA00026227"/>
    </source>
</evidence>
<dbReference type="Proteomes" id="UP000612746">
    <property type="component" value="Unassembled WGS sequence"/>
</dbReference>
<evidence type="ECO:0000256" key="10">
    <source>
        <dbReference type="ARBA" id="ARBA00029983"/>
    </source>
</evidence>
<sequence length="503" mass="58623">MAPSDSESETEDECPEDHDSHSRNDKKRTDNPAMLLHMIAEDRDLLSAETQEMKRETWLKAQREHQIRMDKHQAQIEQNTQKIMKQYQQKIDKDAEDVRKFLEKLELDRKKEADRIDRDYEMRNTKMRQTIDKIVKEEKERQEKIRLEEEKKKAKDQEDRKQQEEQKQAAATKAQAEKEQKEQKEQRQKELLLKKQQASLNQKSSTLSIKGLEEAGKYFDLLKKFKEQIKPAISQHTEWKQGAMKSRMKLKRMIGQLVNKRETIMRITNDAHTIFADCQRTSDVLYEWIMNFTAKALVEQAETEVTVKPSTAYPLAHVTVMLATKHAGFMDIVIARLIKHCPYIIPRYFDDDPNRSPDETRKLMGYKYNDKEAKQWEDAVQYKEHMSGLISLWAAIVQTVPEPGMGENPYPIQHGWTWLARICNIPPRAITPALINAFLEIAGERMLATYPRQLPKVLQLIMQQYLPLLASDKDAVAAATRLSSYLETYATSGKLGAIEGSRY</sequence>
<dbReference type="GO" id="GO:0044614">
    <property type="term" value="C:nuclear pore cytoplasmic filaments"/>
    <property type="evidence" value="ECO:0007669"/>
    <property type="project" value="TreeGrafter"/>
</dbReference>
<comment type="similarity">
    <text evidence="2">Belongs to the GLE1 family.</text>
</comment>
<dbReference type="GO" id="GO:0031369">
    <property type="term" value="F:translation initiation factor binding"/>
    <property type="evidence" value="ECO:0007669"/>
    <property type="project" value="TreeGrafter"/>
</dbReference>
<evidence type="ECO:0000256" key="4">
    <source>
        <dbReference type="ARBA" id="ARBA00022816"/>
    </source>
</evidence>
<accession>A0A8H7PTJ1</accession>
<dbReference type="PANTHER" id="PTHR12960">
    <property type="entry name" value="GLE-1-RELATED"/>
    <property type="match status" value="1"/>
</dbReference>
<dbReference type="GO" id="GO:0005737">
    <property type="term" value="C:cytoplasm"/>
    <property type="evidence" value="ECO:0007669"/>
    <property type="project" value="TreeGrafter"/>
</dbReference>
<organism evidence="12 13">
    <name type="scientific">Umbelopsis vinacea</name>
    <dbReference type="NCBI Taxonomy" id="44442"/>
    <lineage>
        <taxon>Eukaryota</taxon>
        <taxon>Fungi</taxon>
        <taxon>Fungi incertae sedis</taxon>
        <taxon>Mucoromycota</taxon>
        <taxon>Mucoromycotina</taxon>
        <taxon>Umbelopsidomycetes</taxon>
        <taxon>Umbelopsidales</taxon>
        <taxon>Umbelopsidaceae</taxon>
        <taxon>Umbelopsis</taxon>
    </lineage>
</organism>